<dbReference type="InterPro" id="IPR002156">
    <property type="entry name" value="RNaseH_domain"/>
</dbReference>
<evidence type="ECO:0000256" key="6">
    <source>
        <dbReference type="ARBA" id="ARBA00017721"/>
    </source>
</evidence>
<dbReference type="GO" id="GO:0046872">
    <property type="term" value="F:metal ion binding"/>
    <property type="evidence" value="ECO:0007669"/>
    <property type="project" value="UniProtKB-KW"/>
</dbReference>
<evidence type="ECO:0000313" key="14">
    <source>
        <dbReference type="Proteomes" id="UP000294919"/>
    </source>
</evidence>
<dbReference type="Proteomes" id="UP000294919">
    <property type="component" value="Unassembled WGS sequence"/>
</dbReference>
<evidence type="ECO:0000256" key="11">
    <source>
        <dbReference type="ARBA" id="ARBA00022842"/>
    </source>
</evidence>
<dbReference type="InterPro" id="IPR037056">
    <property type="entry name" value="RNase_H1_N_sf"/>
</dbReference>
<evidence type="ECO:0000256" key="3">
    <source>
        <dbReference type="ARBA" id="ARBA00004065"/>
    </source>
</evidence>
<keyword evidence="9" id="KW-0255">Endonuclease</keyword>
<dbReference type="InterPro" id="IPR011320">
    <property type="entry name" value="RNase_H1_N"/>
</dbReference>
<evidence type="ECO:0000256" key="2">
    <source>
        <dbReference type="ARBA" id="ARBA00001946"/>
    </source>
</evidence>
<dbReference type="Pfam" id="PF01693">
    <property type="entry name" value="Cauli_VI"/>
    <property type="match status" value="1"/>
</dbReference>
<evidence type="ECO:0000256" key="8">
    <source>
        <dbReference type="ARBA" id="ARBA00022723"/>
    </source>
</evidence>
<protein>
    <recommendedName>
        <fullName evidence="6">Ribonuclease H</fullName>
        <ecNumber evidence="5">3.1.26.4</ecNumber>
    </recommendedName>
</protein>
<feature type="domain" description="RNase H type-1" evidence="12">
    <location>
        <begin position="65"/>
        <end position="202"/>
    </location>
</feature>
<comment type="similarity">
    <text evidence="4">Belongs to the RNase H family.</text>
</comment>
<reference evidence="13 14" key="1">
    <citation type="submission" date="2019-03" db="EMBL/GenBank/DDBJ databases">
        <title>Genomic Encyclopedia of Type Strains, Phase IV (KMG-IV): sequencing the most valuable type-strain genomes for metagenomic binning, comparative biology and taxonomic classification.</title>
        <authorList>
            <person name="Goeker M."/>
        </authorList>
    </citation>
    <scope>NUCLEOTIDE SEQUENCE [LARGE SCALE GENOMIC DNA]</scope>
    <source>
        <strain evidence="13 14">DSM 102940</strain>
    </source>
</reference>
<evidence type="ECO:0000256" key="9">
    <source>
        <dbReference type="ARBA" id="ARBA00022759"/>
    </source>
</evidence>
<dbReference type="GO" id="GO:0003676">
    <property type="term" value="F:nucleic acid binding"/>
    <property type="evidence" value="ECO:0007669"/>
    <property type="project" value="InterPro"/>
</dbReference>
<gene>
    <name evidence="13" type="ORF">EV214_10716</name>
</gene>
<sequence>MAKNKVYAVRKGRNRGLFNTWEACQKQIQGYSGAEYKSFKELEDAQRYMENAVKEKEAKTIENLNDDEMIAYVDGSYEDQMKSCSYGGITFFQGEKHVFSGREKDLKLLEMRNVAGEIKGARLAMAYAISKNAKTLYLYYDYEGIEKWATSAWQARKEGTKDYKKYYDGIAQNLEVVFIKVKAHSGDQYNEEVDQLAKDALYKQ</sequence>
<evidence type="ECO:0000256" key="5">
    <source>
        <dbReference type="ARBA" id="ARBA00012180"/>
    </source>
</evidence>
<dbReference type="SUPFAM" id="SSF55658">
    <property type="entry name" value="L9 N-domain-like"/>
    <property type="match status" value="1"/>
</dbReference>
<comment type="caution">
    <text evidence="13">The sequence shown here is derived from an EMBL/GenBank/DDBJ whole genome shotgun (WGS) entry which is preliminary data.</text>
</comment>
<dbReference type="CDD" id="cd09277">
    <property type="entry name" value="RNase_HI_bacteria_like"/>
    <property type="match status" value="1"/>
</dbReference>
<keyword evidence="14" id="KW-1185">Reference proteome</keyword>
<dbReference type="InterPro" id="IPR036397">
    <property type="entry name" value="RNaseH_sf"/>
</dbReference>
<dbReference type="OrthoDB" id="9811552at2"/>
<dbReference type="GO" id="GO:0043137">
    <property type="term" value="P:DNA replication, removal of RNA primer"/>
    <property type="evidence" value="ECO:0007669"/>
    <property type="project" value="TreeGrafter"/>
</dbReference>
<dbReference type="PROSITE" id="PS50879">
    <property type="entry name" value="RNASE_H_1"/>
    <property type="match status" value="1"/>
</dbReference>
<evidence type="ECO:0000259" key="12">
    <source>
        <dbReference type="PROSITE" id="PS50879"/>
    </source>
</evidence>
<name>A0A4V2SBU4_9FIRM</name>
<organism evidence="13 14">
    <name type="scientific">Marinisporobacter balticus</name>
    <dbReference type="NCBI Taxonomy" id="2018667"/>
    <lineage>
        <taxon>Bacteria</taxon>
        <taxon>Bacillati</taxon>
        <taxon>Bacillota</taxon>
        <taxon>Clostridia</taxon>
        <taxon>Peptostreptococcales</taxon>
        <taxon>Thermotaleaceae</taxon>
        <taxon>Marinisporobacter</taxon>
    </lineage>
</organism>
<comment type="cofactor">
    <cofactor evidence="2">
        <name>Mg(2+)</name>
        <dbReference type="ChEBI" id="CHEBI:18420"/>
    </cofactor>
</comment>
<dbReference type="InterPro" id="IPR012337">
    <property type="entry name" value="RNaseH-like_sf"/>
</dbReference>
<keyword evidence="7" id="KW-0540">Nuclease</keyword>
<dbReference type="InterPro" id="IPR050092">
    <property type="entry name" value="RNase_H"/>
</dbReference>
<dbReference type="SUPFAM" id="SSF53098">
    <property type="entry name" value="Ribonuclease H-like"/>
    <property type="match status" value="1"/>
</dbReference>
<evidence type="ECO:0000256" key="4">
    <source>
        <dbReference type="ARBA" id="ARBA00005300"/>
    </source>
</evidence>
<dbReference type="FunFam" id="3.40.970.10:FF:000002">
    <property type="entry name" value="Ribonuclease H"/>
    <property type="match status" value="1"/>
</dbReference>
<evidence type="ECO:0000256" key="10">
    <source>
        <dbReference type="ARBA" id="ARBA00022801"/>
    </source>
</evidence>
<dbReference type="RefSeq" id="WP_132244117.1">
    <property type="nucleotide sequence ID" value="NZ_SLWV01000007.1"/>
</dbReference>
<evidence type="ECO:0000313" key="13">
    <source>
        <dbReference type="EMBL" id="TCO76860.1"/>
    </source>
</evidence>
<evidence type="ECO:0000256" key="1">
    <source>
        <dbReference type="ARBA" id="ARBA00000077"/>
    </source>
</evidence>
<comment type="function">
    <text evidence="3">Endonuclease that specifically degrades the RNA of RNA-DNA hybrids.</text>
</comment>
<dbReference type="GO" id="GO:0004523">
    <property type="term" value="F:RNA-DNA hybrid ribonuclease activity"/>
    <property type="evidence" value="ECO:0007669"/>
    <property type="project" value="UniProtKB-EC"/>
</dbReference>
<dbReference type="PANTHER" id="PTHR10642">
    <property type="entry name" value="RIBONUCLEASE H1"/>
    <property type="match status" value="1"/>
</dbReference>
<evidence type="ECO:0000256" key="7">
    <source>
        <dbReference type="ARBA" id="ARBA00022722"/>
    </source>
</evidence>
<keyword evidence="10" id="KW-0378">Hydrolase</keyword>
<dbReference type="Gene3D" id="3.40.970.10">
    <property type="entry name" value="Ribonuclease H1, N-terminal domain"/>
    <property type="match status" value="1"/>
</dbReference>
<dbReference type="AlphaFoldDB" id="A0A4V2SBU4"/>
<dbReference type="Pfam" id="PF00075">
    <property type="entry name" value="RNase_H"/>
    <property type="match status" value="1"/>
</dbReference>
<accession>A0A4V2SBU4</accession>
<dbReference type="Gene3D" id="3.30.420.10">
    <property type="entry name" value="Ribonuclease H-like superfamily/Ribonuclease H"/>
    <property type="match status" value="1"/>
</dbReference>
<proteinExistence type="inferred from homology"/>
<dbReference type="EMBL" id="SLWV01000007">
    <property type="protein sequence ID" value="TCO76860.1"/>
    <property type="molecule type" value="Genomic_DNA"/>
</dbReference>
<dbReference type="PANTHER" id="PTHR10642:SF26">
    <property type="entry name" value="RIBONUCLEASE H1"/>
    <property type="match status" value="1"/>
</dbReference>
<comment type="catalytic activity">
    <reaction evidence="1">
        <text>Endonucleolytic cleavage to 5'-phosphomonoester.</text>
        <dbReference type="EC" id="3.1.26.4"/>
    </reaction>
</comment>
<dbReference type="EC" id="3.1.26.4" evidence="5"/>
<dbReference type="InterPro" id="IPR009027">
    <property type="entry name" value="Ribosomal_bL9/RNase_H1_N"/>
</dbReference>
<keyword evidence="11" id="KW-0460">Magnesium</keyword>
<keyword evidence="8" id="KW-0479">Metal-binding</keyword>